<keyword evidence="2" id="KW-1185">Reference proteome</keyword>
<dbReference type="AlphaFoldDB" id="A0A369PYZ8"/>
<evidence type="ECO:0008006" key="3">
    <source>
        <dbReference type="Google" id="ProtNLM"/>
    </source>
</evidence>
<sequence>MEMKKSRIILILLLTFNIYSYAQQKPFMDYVLSWDGHSSKLEVELTYSAAQKDSTVFIFGDPNFGGQTDIFKVVKNIRSNAPEEVKIDEANRRITIYHKGAKKHRLTYEIDGSLPVDKPTTASQTELFRPVITKGILTLVNQLFALDIIDGSNPLVSFSWRSYPENFSYFNSVQPSQTDPSEKISDYYNELSELVYFVMGDNIEVKEYSVMGIAHYCVTTKEDKYGNDLQENLSPFFESYFPSIHRFWNDNDFPFYFLVITALQNNQKELGGGGFGIKNGFVMKLGRKFGTREKYVTAHETAHSWTGVKIMLGEDSFDHQWFGEGFNDYTTIINLAKSKIYNEEEFLHYLNEETLKPHYTSKIKAVHNDSIAANYWTDYTNYGVLPYRRGLIYAFYLDNQIRLASNGKFTLRNMLLDLYALRKAKKNDDILSVDDFINAGATYLDKKELAEQIEHHMIEGQPIDFNKVKLIAEFNIDINNNIPKVNLTEGADLSKIYQW</sequence>
<evidence type="ECO:0000313" key="1">
    <source>
        <dbReference type="EMBL" id="RDC56425.1"/>
    </source>
</evidence>
<protein>
    <recommendedName>
        <fullName evidence="3">Peptidase M1 membrane alanine aminopeptidase domain-containing protein</fullName>
    </recommendedName>
</protein>
<accession>A0A369PYZ8</accession>
<evidence type="ECO:0000313" key="2">
    <source>
        <dbReference type="Proteomes" id="UP000253961"/>
    </source>
</evidence>
<name>A0A369PYZ8_9SPHI</name>
<dbReference type="SUPFAM" id="SSF55486">
    <property type="entry name" value="Metalloproteases ('zincins'), catalytic domain"/>
    <property type="match status" value="1"/>
</dbReference>
<comment type="caution">
    <text evidence="1">The sequence shown here is derived from an EMBL/GenBank/DDBJ whole genome shotgun (WGS) entry which is preliminary data.</text>
</comment>
<gene>
    <name evidence="1" type="ORF">DU508_12560</name>
</gene>
<dbReference type="Proteomes" id="UP000253961">
    <property type="component" value="Unassembled WGS sequence"/>
</dbReference>
<dbReference type="EMBL" id="QPKV01000004">
    <property type="protein sequence ID" value="RDC56425.1"/>
    <property type="molecule type" value="Genomic_DNA"/>
</dbReference>
<dbReference type="InterPro" id="IPR027268">
    <property type="entry name" value="Peptidase_M4/M1_CTD_sf"/>
</dbReference>
<dbReference type="Gene3D" id="1.10.390.10">
    <property type="entry name" value="Neutral Protease Domain 2"/>
    <property type="match status" value="1"/>
</dbReference>
<organism evidence="1 2">
    <name type="scientific">Pedobacter chinensis</name>
    <dbReference type="NCBI Taxonomy" id="2282421"/>
    <lineage>
        <taxon>Bacteria</taxon>
        <taxon>Pseudomonadati</taxon>
        <taxon>Bacteroidota</taxon>
        <taxon>Sphingobacteriia</taxon>
        <taxon>Sphingobacteriales</taxon>
        <taxon>Sphingobacteriaceae</taxon>
        <taxon>Pedobacter</taxon>
    </lineage>
</organism>
<proteinExistence type="predicted"/>
<reference evidence="1 2" key="1">
    <citation type="submission" date="2018-07" db="EMBL/GenBank/DDBJ databases">
        <title>Pedobacter sp. nov., isolated from soil.</title>
        <authorList>
            <person name="Zhou L.Y."/>
            <person name="Du Z.J."/>
        </authorList>
    </citation>
    <scope>NUCLEOTIDE SEQUENCE [LARGE SCALE GENOMIC DNA]</scope>
    <source>
        <strain evidence="1 2">JDX94</strain>
    </source>
</reference>